<dbReference type="PIRSF" id="PIRSF004869">
    <property type="entry name" value="PflX_prd"/>
    <property type="match status" value="1"/>
</dbReference>
<dbReference type="PANTHER" id="PTHR43075">
    <property type="entry name" value="FORMATE LYASE ACTIVATING ENZYME, PUTATIVE (AFU_ORTHOLOGUE AFUA_2G15630)-RELATED"/>
    <property type="match status" value="1"/>
</dbReference>
<organism evidence="7 8">
    <name type="scientific">candidate division KD3-62 bacterium DG_56</name>
    <dbReference type="NCBI Taxonomy" id="1704032"/>
    <lineage>
        <taxon>Bacteria</taxon>
        <taxon>candidate division KD3-62</taxon>
    </lineage>
</organism>
<dbReference type="GO" id="GO:0051536">
    <property type="term" value="F:iron-sulfur cluster binding"/>
    <property type="evidence" value="ECO:0007669"/>
    <property type="project" value="UniProtKB-KW"/>
</dbReference>
<evidence type="ECO:0000256" key="5">
    <source>
        <dbReference type="PIRSR" id="PIRSR004869-50"/>
    </source>
</evidence>
<keyword evidence="2 5" id="KW-0479">Metal-binding</keyword>
<dbReference type="PANTHER" id="PTHR43075:SF1">
    <property type="entry name" value="FORMATE LYASE ACTIVATING ENZYME, PUTATIVE (AFU_ORTHOLOGUE AFUA_2G15630)-RELATED"/>
    <property type="match status" value="1"/>
</dbReference>
<dbReference type="InterPro" id="IPR016431">
    <property type="entry name" value="Pyrv-formate_lyase-activ_prd"/>
</dbReference>
<keyword evidence="4 5" id="KW-0411">Iron-sulfur</keyword>
<evidence type="ECO:0000256" key="1">
    <source>
        <dbReference type="ARBA" id="ARBA00022691"/>
    </source>
</evidence>
<evidence type="ECO:0000313" key="7">
    <source>
        <dbReference type="EMBL" id="KPJ63732.1"/>
    </source>
</evidence>
<dbReference type="InterPro" id="IPR007197">
    <property type="entry name" value="rSAM"/>
</dbReference>
<keyword evidence="1 5" id="KW-0949">S-adenosyl-L-methionine</keyword>
<feature type="binding site" evidence="5">
    <location>
        <position position="85"/>
    </location>
    <ligand>
        <name>[4Fe-4S] cluster</name>
        <dbReference type="ChEBI" id="CHEBI:49883"/>
        <note>4Fe-4S-S-AdoMet</note>
    </ligand>
</feature>
<dbReference type="SUPFAM" id="SSF102114">
    <property type="entry name" value="Radical SAM enzymes"/>
    <property type="match status" value="1"/>
</dbReference>
<dbReference type="GO" id="GO:0046872">
    <property type="term" value="F:metal ion binding"/>
    <property type="evidence" value="ECO:0007669"/>
    <property type="project" value="UniProtKB-KW"/>
</dbReference>
<dbReference type="AlphaFoldDB" id="A0A0S7XMZ4"/>
<dbReference type="PATRIC" id="fig|1704032.3.peg.477"/>
<reference evidence="7 8" key="1">
    <citation type="journal article" date="2015" name="Microbiome">
        <title>Genomic resolution of linkages in carbon, nitrogen, and sulfur cycling among widespread estuary sediment bacteria.</title>
        <authorList>
            <person name="Baker B.J."/>
            <person name="Lazar C.S."/>
            <person name="Teske A.P."/>
            <person name="Dick G.J."/>
        </authorList>
    </citation>
    <scope>NUCLEOTIDE SEQUENCE [LARGE SCALE GENOMIC DNA]</scope>
    <source>
        <strain evidence="7">DG_56</strain>
    </source>
</reference>
<dbReference type="Pfam" id="PF04055">
    <property type="entry name" value="Radical_SAM"/>
    <property type="match status" value="1"/>
</dbReference>
<feature type="binding site" evidence="5">
    <location>
        <position position="92"/>
    </location>
    <ligand>
        <name>[4Fe-4S] cluster</name>
        <dbReference type="ChEBI" id="CHEBI:49883"/>
        <note>4Fe-4S-S-AdoMet</note>
    </ligand>
</feature>
<protein>
    <submittedName>
        <fullName evidence="7">Radical SAM protein</fullName>
    </submittedName>
</protein>
<dbReference type="EMBL" id="LIZY01000066">
    <property type="protein sequence ID" value="KPJ63732.1"/>
    <property type="molecule type" value="Genomic_DNA"/>
</dbReference>
<evidence type="ECO:0000256" key="4">
    <source>
        <dbReference type="ARBA" id="ARBA00023014"/>
    </source>
</evidence>
<dbReference type="InterPro" id="IPR040085">
    <property type="entry name" value="MJ0674-like"/>
</dbReference>
<comment type="caution">
    <text evidence="7">The sequence shown here is derived from an EMBL/GenBank/DDBJ whole genome shotgun (WGS) entry which is preliminary data.</text>
</comment>
<comment type="cofactor">
    <cofactor evidence="5">
        <name>[4Fe-4S] cluster</name>
        <dbReference type="ChEBI" id="CHEBI:49883"/>
    </cofactor>
    <text evidence="5">Binds 1 [4Fe-4S] cluster. The cluster is coordinated with 3 cysteines and an exchangeable S-adenosyl-L-methionine.</text>
</comment>
<dbReference type="InterPro" id="IPR058240">
    <property type="entry name" value="rSAM_sf"/>
</dbReference>
<dbReference type="InterPro" id="IPR013785">
    <property type="entry name" value="Aldolase_TIM"/>
</dbReference>
<feature type="binding site" evidence="5">
    <location>
        <position position="89"/>
    </location>
    <ligand>
        <name>[4Fe-4S] cluster</name>
        <dbReference type="ChEBI" id="CHEBI:49883"/>
        <note>4Fe-4S-S-AdoMet</note>
    </ligand>
</feature>
<proteinExistence type="predicted"/>
<dbReference type="GO" id="GO:0003824">
    <property type="term" value="F:catalytic activity"/>
    <property type="evidence" value="ECO:0007669"/>
    <property type="project" value="InterPro"/>
</dbReference>
<dbReference type="Gene3D" id="3.20.20.70">
    <property type="entry name" value="Aldolase class I"/>
    <property type="match status" value="1"/>
</dbReference>
<dbReference type="SFLD" id="SFLDS00029">
    <property type="entry name" value="Radical_SAM"/>
    <property type="match status" value="1"/>
</dbReference>
<keyword evidence="3 5" id="KW-0408">Iron</keyword>
<gene>
    <name evidence="7" type="ORF">AMK68_03275</name>
</gene>
<accession>A0A0S7XMZ4</accession>
<evidence type="ECO:0000259" key="6">
    <source>
        <dbReference type="Pfam" id="PF04055"/>
    </source>
</evidence>
<evidence type="ECO:0000313" key="8">
    <source>
        <dbReference type="Proteomes" id="UP000052020"/>
    </source>
</evidence>
<feature type="domain" description="Radical SAM core" evidence="6">
    <location>
        <begin position="80"/>
        <end position="211"/>
    </location>
</feature>
<sequence>MTDFRAAYLDLAASGELAERARQARAMLGECRLCPHNCAVDRLHGEQGRCRTGDRPVVSSHGPHFGEESPLVGGGGSGTIFLTNCNLRCIFCQNADISQYGEGRVVSTEALTSMMLDLQKRGCHNINFVTPTHQAPMILEALVAAAEGGLRLPLVHNCGGYEALPALRLLDGVFDIYMPDCKYADNGAAKRLSGAPDYWERNQEALREMHRQVGDLVLDERGIAQRGLLVRHLVLPNGLAGTEQVVEFLASLSKNTYLNVMAQYRPCNKAFEYEEVARPPTIEEYDRAVRLALDAGLTRLDERPRRLFR</sequence>
<evidence type="ECO:0000256" key="2">
    <source>
        <dbReference type="ARBA" id="ARBA00022723"/>
    </source>
</evidence>
<dbReference type="SFLD" id="SFLDG01099">
    <property type="entry name" value="Uncharacterised_Radical_SAM_Su"/>
    <property type="match status" value="1"/>
</dbReference>
<dbReference type="Proteomes" id="UP000052020">
    <property type="component" value="Unassembled WGS sequence"/>
</dbReference>
<name>A0A0S7XMZ4_9BACT</name>
<evidence type="ECO:0000256" key="3">
    <source>
        <dbReference type="ARBA" id="ARBA00023004"/>
    </source>
</evidence>